<dbReference type="AlphaFoldDB" id="A0A3P8GQK3"/>
<protein>
    <submittedName>
        <fullName evidence="2">Uncharacterized protein</fullName>
    </submittedName>
</protein>
<reference evidence="2 3" key="1">
    <citation type="submission" date="2018-11" db="EMBL/GenBank/DDBJ databases">
        <authorList>
            <consortium name="Pathogen Informatics"/>
        </authorList>
    </citation>
    <scope>NUCLEOTIDE SEQUENCE [LARGE SCALE GENOMIC DNA]</scope>
    <source>
        <strain evidence="2 3">Egypt</strain>
    </source>
</reference>
<dbReference type="EMBL" id="UZAN01056649">
    <property type="protein sequence ID" value="VDP91352.1"/>
    <property type="molecule type" value="Genomic_DNA"/>
</dbReference>
<keyword evidence="3" id="KW-1185">Reference proteome</keyword>
<evidence type="ECO:0000313" key="3">
    <source>
        <dbReference type="Proteomes" id="UP000272942"/>
    </source>
</evidence>
<proteinExistence type="predicted"/>
<evidence type="ECO:0000313" key="2">
    <source>
        <dbReference type="EMBL" id="VDP91352.1"/>
    </source>
</evidence>
<feature type="compositionally biased region" description="Low complexity" evidence="1">
    <location>
        <begin position="195"/>
        <end position="220"/>
    </location>
</feature>
<feature type="compositionally biased region" description="Acidic residues" evidence="1">
    <location>
        <begin position="64"/>
        <end position="76"/>
    </location>
</feature>
<feature type="compositionally biased region" description="Basic residues" evidence="1">
    <location>
        <begin position="185"/>
        <end position="194"/>
    </location>
</feature>
<feature type="region of interest" description="Disordered" evidence="1">
    <location>
        <begin position="16"/>
        <end position="90"/>
    </location>
</feature>
<feature type="compositionally biased region" description="Low complexity" evidence="1">
    <location>
        <begin position="327"/>
        <end position="340"/>
    </location>
</feature>
<dbReference type="Proteomes" id="UP000272942">
    <property type="component" value="Unassembled WGS sequence"/>
</dbReference>
<feature type="compositionally biased region" description="Low complexity" evidence="1">
    <location>
        <begin position="271"/>
        <end position="294"/>
    </location>
</feature>
<feature type="compositionally biased region" description="Basic and acidic residues" evidence="1">
    <location>
        <begin position="38"/>
        <end position="63"/>
    </location>
</feature>
<dbReference type="OrthoDB" id="6265836at2759"/>
<feature type="compositionally biased region" description="Basic residues" evidence="1">
    <location>
        <begin position="251"/>
        <end position="270"/>
    </location>
</feature>
<feature type="region of interest" description="Disordered" evidence="1">
    <location>
        <begin position="166"/>
        <end position="220"/>
    </location>
</feature>
<feature type="compositionally biased region" description="Basic and acidic residues" evidence="1">
    <location>
        <begin position="342"/>
        <end position="351"/>
    </location>
</feature>
<organism evidence="2 3">
    <name type="scientific">Echinostoma caproni</name>
    <dbReference type="NCBI Taxonomy" id="27848"/>
    <lineage>
        <taxon>Eukaryota</taxon>
        <taxon>Metazoa</taxon>
        <taxon>Spiralia</taxon>
        <taxon>Lophotrochozoa</taxon>
        <taxon>Platyhelminthes</taxon>
        <taxon>Trematoda</taxon>
        <taxon>Digenea</taxon>
        <taxon>Plagiorchiida</taxon>
        <taxon>Echinostomata</taxon>
        <taxon>Echinostomatoidea</taxon>
        <taxon>Echinostomatidae</taxon>
        <taxon>Echinostoma</taxon>
    </lineage>
</organism>
<feature type="compositionally biased region" description="Basic and acidic residues" evidence="1">
    <location>
        <begin position="174"/>
        <end position="184"/>
    </location>
</feature>
<name>A0A3P8GQK3_9TREM</name>
<feature type="region of interest" description="Disordered" evidence="1">
    <location>
        <begin position="245"/>
        <end position="353"/>
    </location>
</feature>
<gene>
    <name evidence="2" type="ORF">ECPE_LOCUS14080</name>
</gene>
<evidence type="ECO:0000256" key="1">
    <source>
        <dbReference type="SAM" id="MobiDB-lite"/>
    </source>
</evidence>
<accession>A0A3P8GQK3</accession>
<sequence>MISVIFQVLEHNTFHHAPGQRKSGKFYRNEDGTSSTERLPHSDDEGELRSEEESDISDDKSSEEGEVSSELEEMELIGENSPAKEETPWERGLRLARERLERAKLLKAAEKDLAEKRMNLEVPTSAVDQELEKVTREDVFWPCYYQALIIGRTELTGHRFLPEDLLPPTAGETAEWRRGLDGGRHTHRQHRYRRATSQSSSSSASSSSRFSSPASSDGSSGCSSLASVAASWKATCAKAMKDYLDSPLGAKGRRGRYNHARWRRGQRGHSSRSSASSSRSSDSRSPSDMPRSRAVLTGHGHIAGKLATQGVRRMWPEDNHRSRRGQSRSNRSSSGSGSRSHSSRDSSDPSRRRSWNYRKCNFATAMHIQISNSNFYYGI</sequence>